<dbReference type="SUPFAM" id="SSF53649">
    <property type="entry name" value="Alkaline phosphatase-like"/>
    <property type="match status" value="2"/>
</dbReference>
<dbReference type="WBParaSite" id="PgB10_g028_t01">
    <property type="protein sequence ID" value="PgB10_g028_t01"/>
    <property type="gene ID" value="PgB10_g028"/>
</dbReference>
<evidence type="ECO:0000256" key="11">
    <source>
        <dbReference type="ARBA" id="ARBA00023034"/>
    </source>
</evidence>
<keyword evidence="9" id="KW-0256">Endoplasmic reticulum</keyword>
<evidence type="ECO:0000256" key="13">
    <source>
        <dbReference type="SAM" id="MobiDB-lite"/>
    </source>
</evidence>
<dbReference type="Pfam" id="PF12548">
    <property type="entry name" value="DUF3740"/>
    <property type="match status" value="1"/>
</dbReference>
<dbReference type="Gene3D" id="3.40.720.10">
    <property type="entry name" value="Alkaline Phosphatase, subunit A"/>
    <property type="match status" value="1"/>
</dbReference>
<dbReference type="GO" id="GO:0008449">
    <property type="term" value="F:N-acetylglucosamine-6-sulfatase activity"/>
    <property type="evidence" value="ECO:0007669"/>
    <property type="project" value="TreeGrafter"/>
</dbReference>
<evidence type="ECO:0000256" key="2">
    <source>
        <dbReference type="ARBA" id="ARBA00004240"/>
    </source>
</evidence>
<reference evidence="18" key="1">
    <citation type="submission" date="2022-11" db="UniProtKB">
        <authorList>
            <consortium name="WormBaseParasite"/>
        </authorList>
    </citation>
    <scope>IDENTIFICATION</scope>
</reference>
<evidence type="ECO:0000256" key="10">
    <source>
        <dbReference type="ARBA" id="ARBA00022837"/>
    </source>
</evidence>
<organism evidence="17 18">
    <name type="scientific">Parascaris univalens</name>
    <name type="common">Nematode worm</name>
    <dbReference type="NCBI Taxonomy" id="6257"/>
    <lineage>
        <taxon>Eukaryota</taxon>
        <taxon>Metazoa</taxon>
        <taxon>Ecdysozoa</taxon>
        <taxon>Nematoda</taxon>
        <taxon>Chromadorea</taxon>
        <taxon>Rhabditida</taxon>
        <taxon>Spirurina</taxon>
        <taxon>Ascaridomorpha</taxon>
        <taxon>Ascaridoidea</taxon>
        <taxon>Ascarididae</taxon>
        <taxon>Parascaris</taxon>
    </lineage>
</organism>
<evidence type="ECO:0000256" key="8">
    <source>
        <dbReference type="ARBA" id="ARBA00022801"/>
    </source>
</evidence>
<sequence>MSASSLSSLLLFDAFICIIGQFSTFAWHSSRPNIILLMTDDQDVELGSMQFMPKTLHLLKDRGTSFESGFVSTPICCPSRSSILTGLYVHNHHVLTNNQNCSGELWRNVYEKRAFSVYVHKAGYRTAYFGKYLNEYDGSYIPPGWDEWMALIRNSRFYNYTINFNGDRIKHGFDYEKDYFTDLIANDTIAFIHRHREREPTKPFLAVLSFPAPHGPEDPAPQFADWFEDVETHRTEAWNYAPNPDKQWLLQHTGRMEPIHVVFTDVLHRRRLQTLQSVDHSVQRLANELRDLGELSNTYIIYTSDHGYHLGQFGLVKGKNMPYEFDIRVPYFIRGPGLPKNLTIRWPVMNVDVAPTILDMAGVTPPSHMDGRSLLPLMHDFGSQRKRASREGNQKVSPVNWRHTVLIERGKMAKLTKIRDRLQRQRDRFGKDSRVQQACTRPEFRHPCVQDQQWKCLQDDVGRWRIFKCHETFEVAKECECPMNIPHEVIRRRHRRTRRVHPSISNSKRSEKVSYRRIVTMAELDEEGQLVNVDDQLSTRWEQEFLHHIQQKEILESGQWFQGVFEDDSDPEGRIKRSLKEGRKKRKKERELNIGPMCTRSNTTVLCEPIVFEDSKVWAIHKTKIDGRIENLRRRLSAFKDVRRALKRGRPLADEPTIAENNSETCRCTTPHAHPLQADAEMITFDERKHRDGKYKDTQRKDHEYGTKKWLREDTKQNCNVPQMNCFVHGADHWRTPPLWPALYGEFCFCQNSNNNTYWCLRTVNDTHNFLYCEFITEFISFYDLNADPYQLHNSVWSISVGVLEQLSNQLERLRTCHGREQCEHYSSPNWSKDFIPSENDVT</sequence>
<feature type="compositionally biased region" description="Basic and acidic residues" evidence="13">
    <location>
        <begin position="571"/>
        <end position="581"/>
    </location>
</feature>
<keyword evidence="7 14" id="KW-0732">Signal</keyword>
<dbReference type="GO" id="GO:0009986">
    <property type="term" value="C:cell surface"/>
    <property type="evidence" value="ECO:0007669"/>
    <property type="project" value="UniProtKB-SubCell"/>
</dbReference>
<dbReference type="PANTHER" id="PTHR43108:SF16">
    <property type="entry name" value="EXTRACELLULAR SULFATASE SULF-1 HOMOLOG"/>
    <property type="match status" value="1"/>
</dbReference>
<dbReference type="Pfam" id="PF00884">
    <property type="entry name" value="Sulfatase"/>
    <property type="match status" value="1"/>
</dbReference>
<name>A0A914ZNA2_PARUN</name>
<proteinExistence type="inferred from homology"/>
<dbReference type="GO" id="GO:0005783">
    <property type="term" value="C:endoplasmic reticulum"/>
    <property type="evidence" value="ECO:0007669"/>
    <property type="project" value="UniProtKB-SubCell"/>
</dbReference>
<dbReference type="GO" id="GO:0046872">
    <property type="term" value="F:metal ion binding"/>
    <property type="evidence" value="ECO:0007669"/>
    <property type="project" value="UniProtKB-KW"/>
</dbReference>
<evidence type="ECO:0000256" key="12">
    <source>
        <dbReference type="ARBA" id="ARBA00023180"/>
    </source>
</evidence>
<evidence type="ECO:0000256" key="4">
    <source>
        <dbReference type="ARBA" id="ARBA00004348"/>
    </source>
</evidence>
<evidence type="ECO:0000256" key="3">
    <source>
        <dbReference type="ARBA" id="ARBA00004241"/>
    </source>
</evidence>
<comment type="similarity">
    <text evidence="5">Belongs to the sulfatase family.</text>
</comment>
<protein>
    <submittedName>
        <fullName evidence="18">Sulfatase N-terminal domain-containing protein</fullName>
    </submittedName>
</protein>
<dbReference type="PROSITE" id="PS00523">
    <property type="entry name" value="SULFATASE_1"/>
    <property type="match status" value="1"/>
</dbReference>
<evidence type="ECO:0000256" key="1">
    <source>
        <dbReference type="ARBA" id="ARBA00001913"/>
    </source>
</evidence>
<dbReference type="GO" id="GO:0005539">
    <property type="term" value="F:glycosaminoglycan binding"/>
    <property type="evidence" value="ECO:0007669"/>
    <property type="project" value="TreeGrafter"/>
</dbReference>
<keyword evidence="17" id="KW-1185">Reference proteome</keyword>
<evidence type="ECO:0000256" key="6">
    <source>
        <dbReference type="ARBA" id="ARBA00022723"/>
    </source>
</evidence>
<dbReference type="InterPro" id="IPR017850">
    <property type="entry name" value="Alkaline_phosphatase_core_sf"/>
</dbReference>
<keyword evidence="12" id="KW-0325">Glycoprotein</keyword>
<keyword evidence="10" id="KW-0106">Calcium</keyword>
<evidence type="ECO:0000259" key="15">
    <source>
        <dbReference type="Pfam" id="PF00884"/>
    </source>
</evidence>
<evidence type="ECO:0000256" key="9">
    <source>
        <dbReference type="ARBA" id="ARBA00022824"/>
    </source>
</evidence>
<evidence type="ECO:0000259" key="16">
    <source>
        <dbReference type="Pfam" id="PF12548"/>
    </source>
</evidence>
<feature type="chain" id="PRO_5038138087" evidence="14">
    <location>
        <begin position="21"/>
        <end position="843"/>
    </location>
</feature>
<dbReference type="InterPro" id="IPR000917">
    <property type="entry name" value="Sulfatase_N"/>
</dbReference>
<evidence type="ECO:0000256" key="14">
    <source>
        <dbReference type="SAM" id="SignalP"/>
    </source>
</evidence>
<keyword evidence="8" id="KW-0378">Hydrolase</keyword>
<keyword evidence="11" id="KW-0333">Golgi apparatus</keyword>
<evidence type="ECO:0000313" key="17">
    <source>
        <dbReference type="Proteomes" id="UP000887569"/>
    </source>
</evidence>
<accession>A0A914ZNA2</accession>
<comment type="subcellular location">
    <subcellularLocation>
        <location evidence="3">Cell surface</location>
    </subcellularLocation>
    <subcellularLocation>
        <location evidence="2">Endoplasmic reticulum</location>
    </subcellularLocation>
    <subcellularLocation>
        <location evidence="4">Golgi apparatus</location>
        <location evidence="4">Golgi stack</location>
    </subcellularLocation>
</comment>
<dbReference type="InterPro" id="IPR024607">
    <property type="entry name" value="Sulfatase_CS"/>
</dbReference>
<feature type="region of interest" description="Disordered" evidence="13">
    <location>
        <begin position="570"/>
        <end position="589"/>
    </location>
</feature>
<feature type="signal peptide" evidence="14">
    <location>
        <begin position="1"/>
        <end position="20"/>
    </location>
</feature>
<dbReference type="CDD" id="cd16147">
    <property type="entry name" value="G6S"/>
    <property type="match status" value="1"/>
</dbReference>
<dbReference type="PANTHER" id="PTHR43108">
    <property type="entry name" value="N-ACETYLGLUCOSAMINE-6-SULFATASE FAMILY MEMBER"/>
    <property type="match status" value="1"/>
</dbReference>
<dbReference type="InterPro" id="IPR024609">
    <property type="entry name" value="Extracellular_sulfatase_C"/>
</dbReference>
<evidence type="ECO:0000256" key="5">
    <source>
        <dbReference type="ARBA" id="ARBA00008779"/>
    </source>
</evidence>
<feature type="domain" description="Sulfatase N-terminal" evidence="15">
    <location>
        <begin position="32"/>
        <end position="363"/>
    </location>
</feature>
<feature type="domain" description="Extracellular sulfatase C-terminal" evidence="16">
    <location>
        <begin position="578"/>
        <end position="651"/>
    </location>
</feature>
<comment type="cofactor">
    <cofactor evidence="1">
        <name>Ca(2+)</name>
        <dbReference type="ChEBI" id="CHEBI:29108"/>
    </cofactor>
</comment>
<dbReference type="GO" id="GO:0005795">
    <property type="term" value="C:Golgi stack"/>
    <property type="evidence" value="ECO:0007669"/>
    <property type="project" value="UniProtKB-SubCell"/>
</dbReference>
<dbReference type="Proteomes" id="UP000887569">
    <property type="component" value="Unplaced"/>
</dbReference>
<evidence type="ECO:0000313" key="18">
    <source>
        <dbReference type="WBParaSite" id="PgB10_g028_t01"/>
    </source>
</evidence>
<evidence type="ECO:0000256" key="7">
    <source>
        <dbReference type="ARBA" id="ARBA00022729"/>
    </source>
</evidence>
<keyword evidence="6" id="KW-0479">Metal-binding</keyword>
<dbReference type="AlphaFoldDB" id="A0A914ZNA2"/>